<evidence type="ECO:0000313" key="12">
    <source>
        <dbReference type="Proteomes" id="UP000887574"/>
    </source>
</evidence>
<evidence type="ECO:0000256" key="9">
    <source>
        <dbReference type="SAM" id="MobiDB-lite"/>
    </source>
</evidence>
<evidence type="ECO:0000313" key="13">
    <source>
        <dbReference type="WBParaSite" id="jg24761"/>
    </source>
</evidence>
<feature type="transmembrane region" description="Helical" evidence="10">
    <location>
        <begin position="7"/>
        <end position="28"/>
    </location>
</feature>
<dbReference type="InterPro" id="IPR027417">
    <property type="entry name" value="P-loop_NTPase"/>
</dbReference>
<dbReference type="InterPro" id="IPR000337">
    <property type="entry name" value="GPCR_3"/>
</dbReference>
<feature type="transmembrane region" description="Helical" evidence="10">
    <location>
        <begin position="215"/>
        <end position="237"/>
    </location>
</feature>
<keyword evidence="5" id="KW-0297">G-protein coupled receptor</keyword>
<dbReference type="Proteomes" id="UP000887574">
    <property type="component" value="Unplaced"/>
</dbReference>
<dbReference type="InterPro" id="IPR017979">
    <property type="entry name" value="GPCR_3_CS"/>
</dbReference>
<proteinExistence type="predicted"/>
<dbReference type="InterPro" id="IPR050726">
    <property type="entry name" value="mGluR"/>
</dbReference>
<evidence type="ECO:0000256" key="10">
    <source>
        <dbReference type="SAM" id="Phobius"/>
    </source>
</evidence>
<dbReference type="Pfam" id="PF00003">
    <property type="entry name" value="7tm_3"/>
    <property type="match status" value="1"/>
</dbReference>
<dbReference type="WBParaSite" id="jg24761">
    <property type="protein sequence ID" value="jg24761"/>
    <property type="gene ID" value="jg24761"/>
</dbReference>
<dbReference type="AlphaFoldDB" id="A0A915E035"/>
<dbReference type="PANTHER" id="PTHR24060">
    <property type="entry name" value="METABOTROPIC GLUTAMATE RECEPTOR"/>
    <property type="match status" value="1"/>
</dbReference>
<keyword evidence="6 10" id="KW-0472">Membrane</keyword>
<feature type="transmembrane region" description="Helical" evidence="10">
    <location>
        <begin position="43"/>
        <end position="62"/>
    </location>
</feature>
<evidence type="ECO:0000256" key="7">
    <source>
        <dbReference type="ARBA" id="ARBA00023180"/>
    </source>
</evidence>
<organism evidence="12 13">
    <name type="scientific">Ditylenchus dipsaci</name>
    <dbReference type="NCBI Taxonomy" id="166011"/>
    <lineage>
        <taxon>Eukaryota</taxon>
        <taxon>Metazoa</taxon>
        <taxon>Ecdysozoa</taxon>
        <taxon>Nematoda</taxon>
        <taxon>Chromadorea</taxon>
        <taxon>Rhabditida</taxon>
        <taxon>Tylenchina</taxon>
        <taxon>Tylenchomorpha</taxon>
        <taxon>Sphaerularioidea</taxon>
        <taxon>Anguinidae</taxon>
        <taxon>Anguininae</taxon>
        <taxon>Ditylenchus</taxon>
    </lineage>
</organism>
<dbReference type="SUPFAM" id="SSF52540">
    <property type="entry name" value="P-loop containing nucleoside triphosphate hydrolases"/>
    <property type="match status" value="1"/>
</dbReference>
<evidence type="ECO:0000256" key="8">
    <source>
        <dbReference type="ARBA" id="ARBA00023224"/>
    </source>
</evidence>
<evidence type="ECO:0000259" key="11">
    <source>
        <dbReference type="PROSITE" id="PS50259"/>
    </source>
</evidence>
<feature type="compositionally biased region" description="Basic residues" evidence="9">
    <location>
        <begin position="596"/>
        <end position="605"/>
    </location>
</feature>
<evidence type="ECO:0000256" key="3">
    <source>
        <dbReference type="ARBA" id="ARBA00022692"/>
    </source>
</evidence>
<dbReference type="PROSITE" id="PS00981">
    <property type="entry name" value="G_PROTEIN_RECEP_F3_3"/>
    <property type="match status" value="1"/>
</dbReference>
<dbReference type="PROSITE" id="PS50259">
    <property type="entry name" value="G_PROTEIN_RECEP_F3_4"/>
    <property type="match status" value="1"/>
</dbReference>
<evidence type="ECO:0000256" key="5">
    <source>
        <dbReference type="ARBA" id="ARBA00023040"/>
    </source>
</evidence>
<evidence type="ECO:0000256" key="6">
    <source>
        <dbReference type="ARBA" id="ARBA00023136"/>
    </source>
</evidence>
<keyword evidence="4 10" id="KW-1133">Transmembrane helix</keyword>
<evidence type="ECO:0000256" key="1">
    <source>
        <dbReference type="ARBA" id="ARBA00004651"/>
    </source>
</evidence>
<feature type="region of interest" description="Disordered" evidence="9">
    <location>
        <begin position="583"/>
        <end position="630"/>
    </location>
</feature>
<keyword evidence="7" id="KW-0325">Glycoprotein</keyword>
<keyword evidence="2" id="KW-1003">Cell membrane</keyword>
<protein>
    <submittedName>
        <fullName evidence="13">G-protein coupled receptors family 3 profile domain-containing protein</fullName>
    </submittedName>
</protein>
<keyword evidence="5" id="KW-0675">Receptor</keyword>
<evidence type="ECO:0000256" key="2">
    <source>
        <dbReference type="ARBA" id="ARBA00022475"/>
    </source>
</evidence>
<dbReference type="InterPro" id="IPR017978">
    <property type="entry name" value="GPCR_3_C"/>
</dbReference>
<accession>A0A915E035</accession>
<feature type="domain" description="G-protein coupled receptors family 3 profile" evidence="11">
    <location>
        <begin position="5"/>
        <end position="251"/>
    </location>
</feature>
<keyword evidence="12" id="KW-1185">Reference proteome</keyword>
<feature type="compositionally biased region" description="Low complexity" evidence="9">
    <location>
        <begin position="583"/>
        <end position="595"/>
    </location>
</feature>
<keyword evidence="3 10" id="KW-0812">Transmembrane</keyword>
<dbReference type="PRINTS" id="PR00248">
    <property type="entry name" value="GPCRMGR"/>
</dbReference>
<feature type="compositionally biased region" description="Polar residues" evidence="9">
    <location>
        <begin position="617"/>
        <end position="630"/>
    </location>
</feature>
<keyword evidence="8" id="KW-0807">Transducer</keyword>
<feature type="transmembrane region" description="Helical" evidence="10">
    <location>
        <begin position="183"/>
        <end position="203"/>
    </location>
</feature>
<dbReference type="GO" id="GO:0005886">
    <property type="term" value="C:plasma membrane"/>
    <property type="evidence" value="ECO:0007669"/>
    <property type="project" value="UniProtKB-SubCell"/>
</dbReference>
<sequence length="655" mass="74163">MTAPSSMIALVFASVGIVCTVLVVLLFLNHNSTPVVKSTTRELSYIILGGICACYICTLLFWRNPVVDMFCVAYLATNCLFYCLLCIVDENQQDSQDIGWQQKEDIDQEPRFLSTFSQVVITWLLVAIQCIIVAVGVMQEMPQAGFESHFMPHRMVLVCPSSPLAFMAPFTRNLPENFNEAKFIGFTMYCTLVVWGAFVVLYFNAVNKALTMSFTFSISGSIALALLFFPKIFIIVLHPEKNVRSSYTTTKLIRCHFGNSQAMGSDSKHFSSGKTRTSSQSISINNYGCKSCGKSALMNFLSSTNFDVESEGVLLIDGDEVKKDKGPERVHLDDSFFEKEDFIELQASSSIFFCDEPFSNVNKSLINDRVKKLMNLAVSKIVIVTISLDEPYYDCFELIDRFCILYERRIIFEGSRLDLEESCRRVRNESGRTMLSIEDFATRLADTYQLPLEYDDEPASTKMFDFREEPVWFCSNKAQGLLQTTLTLFEDSHFYIKQDVWISQPIFESGVYLEAFNRNGNNRRLVEIPEGYEFDEIKWMNNDLDLLIIAKQFCPTRTASLHVANNQNNSNNAASNTQSSAISLANNNNNSNTISSHHHHHHHHSQQPSPLRHRDVSSQTDQCGGQQAHPQSRFMRTFSVMGGDCLALVNYNNPS</sequence>
<comment type="subcellular location">
    <subcellularLocation>
        <location evidence="1">Cell membrane</location>
        <topology evidence="1">Multi-pass membrane protein</topology>
    </subcellularLocation>
</comment>
<feature type="transmembrane region" description="Helical" evidence="10">
    <location>
        <begin position="120"/>
        <end position="138"/>
    </location>
</feature>
<name>A0A915E035_9BILA</name>
<dbReference type="GO" id="GO:0004930">
    <property type="term" value="F:G protein-coupled receptor activity"/>
    <property type="evidence" value="ECO:0007669"/>
    <property type="project" value="UniProtKB-KW"/>
</dbReference>
<feature type="transmembrane region" description="Helical" evidence="10">
    <location>
        <begin position="69"/>
        <end position="88"/>
    </location>
</feature>
<reference evidence="13" key="1">
    <citation type="submission" date="2022-11" db="UniProtKB">
        <authorList>
            <consortium name="WormBaseParasite"/>
        </authorList>
    </citation>
    <scope>IDENTIFICATION</scope>
</reference>
<evidence type="ECO:0000256" key="4">
    <source>
        <dbReference type="ARBA" id="ARBA00022989"/>
    </source>
</evidence>